<dbReference type="InterPro" id="IPR001845">
    <property type="entry name" value="HTH_ArsR_DNA-bd_dom"/>
</dbReference>
<evidence type="ECO:0000313" key="7">
    <source>
        <dbReference type="Proteomes" id="UP000318017"/>
    </source>
</evidence>
<dbReference type="SUPFAM" id="SSF46785">
    <property type="entry name" value="Winged helix' DNA-binding domain"/>
    <property type="match status" value="1"/>
</dbReference>
<evidence type="ECO:0000256" key="2">
    <source>
        <dbReference type="ARBA" id="ARBA00023125"/>
    </source>
</evidence>
<keyword evidence="2" id="KW-0238">DNA-binding</keyword>
<name>A0A518G7D7_9BACT</name>
<evidence type="ECO:0000256" key="3">
    <source>
        <dbReference type="ARBA" id="ARBA00023163"/>
    </source>
</evidence>
<dbReference type="RefSeq" id="WP_145078190.1">
    <property type="nucleotide sequence ID" value="NZ_CP036298.1"/>
</dbReference>
<evidence type="ECO:0000313" key="6">
    <source>
        <dbReference type="EMBL" id="QDV24497.1"/>
    </source>
</evidence>
<dbReference type="GO" id="GO:0003677">
    <property type="term" value="F:DNA binding"/>
    <property type="evidence" value="ECO:0007669"/>
    <property type="project" value="UniProtKB-KW"/>
</dbReference>
<evidence type="ECO:0000259" key="5">
    <source>
        <dbReference type="PROSITE" id="PS50987"/>
    </source>
</evidence>
<reference evidence="6 7" key="1">
    <citation type="submission" date="2019-02" db="EMBL/GenBank/DDBJ databases">
        <title>Deep-cultivation of Planctomycetes and their phenomic and genomic characterization uncovers novel biology.</title>
        <authorList>
            <person name="Wiegand S."/>
            <person name="Jogler M."/>
            <person name="Boedeker C."/>
            <person name="Pinto D."/>
            <person name="Vollmers J."/>
            <person name="Rivas-Marin E."/>
            <person name="Kohn T."/>
            <person name="Peeters S.H."/>
            <person name="Heuer A."/>
            <person name="Rast P."/>
            <person name="Oberbeckmann S."/>
            <person name="Bunk B."/>
            <person name="Jeske O."/>
            <person name="Meyerdierks A."/>
            <person name="Storesund J.E."/>
            <person name="Kallscheuer N."/>
            <person name="Luecker S."/>
            <person name="Lage O.M."/>
            <person name="Pohl T."/>
            <person name="Merkel B.J."/>
            <person name="Hornburger P."/>
            <person name="Mueller R.-W."/>
            <person name="Bruemmer F."/>
            <person name="Labrenz M."/>
            <person name="Spormann A.M."/>
            <person name="Op den Camp H."/>
            <person name="Overmann J."/>
            <person name="Amann R."/>
            <person name="Jetten M.S.M."/>
            <person name="Mascher T."/>
            <person name="Medema M.H."/>
            <person name="Devos D.P."/>
            <person name="Kaster A.-K."/>
            <person name="Ovreas L."/>
            <person name="Rohde M."/>
            <person name="Galperin M.Y."/>
            <person name="Jogler C."/>
        </authorList>
    </citation>
    <scope>NUCLEOTIDE SEQUENCE [LARGE SCALE GENOMIC DNA]</scope>
    <source>
        <strain evidence="6 7">Q31a</strain>
    </source>
</reference>
<dbReference type="KEGG" id="ahel:Q31a_28150"/>
<feature type="domain" description="HTH arsR-type" evidence="5">
    <location>
        <begin position="20"/>
        <end position="114"/>
    </location>
</feature>
<dbReference type="InterPro" id="IPR051011">
    <property type="entry name" value="Metal_resp_trans_reg"/>
</dbReference>
<organism evidence="6 7">
    <name type="scientific">Aureliella helgolandensis</name>
    <dbReference type="NCBI Taxonomy" id="2527968"/>
    <lineage>
        <taxon>Bacteria</taxon>
        <taxon>Pseudomonadati</taxon>
        <taxon>Planctomycetota</taxon>
        <taxon>Planctomycetia</taxon>
        <taxon>Pirellulales</taxon>
        <taxon>Pirellulaceae</taxon>
        <taxon>Aureliella</taxon>
    </lineage>
</organism>
<dbReference type="OrthoDB" id="9802016at2"/>
<gene>
    <name evidence="6" type="primary">bigR</name>
    <name evidence="6" type="ORF">Q31a_28150</name>
</gene>
<keyword evidence="7" id="KW-1185">Reference proteome</keyword>
<keyword evidence="3" id="KW-0804">Transcription</keyword>
<keyword evidence="1" id="KW-0805">Transcription regulation</keyword>
<sequence length="115" mass="12753">MAKPQNSKTPSAPQPTKPPGTVQDFAEAAECLKTLAHPVRLRIVQMLLHGRYTVGELAQDSGIPDNVGSEHLRLLQRCGFLNSEREGRKVYYQIAEPHLEQLMGCIEGRFLKGDA</sequence>
<dbReference type="SMART" id="SM00418">
    <property type="entry name" value="HTH_ARSR"/>
    <property type="match status" value="1"/>
</dbReference>
<evidence type="ECO:0000256" key="4">
    <source>
        <dbReference type="SAM" id="MobiDB-lite"/>
    </source>
</evidence>
<protein>
    <submittedName>
        <fullName evidence="6">Biofilm growth-associated repressor</fullName>
    </submittedName>
</protein>
<dbReference type="EMBL" id="CP036298">
    <property type="protein sequence ID" value="QDV24497.1"/>
    <property type="molecule type" value="Genomic_DNA"/>
</dbReference>
<dbReference type="PANTHER" id="PTHR43132">
    <property type="entry name" value="ARSENICAL RESISTANCE OPERON REPRESSOR ARSR-RELATED"/>
    <property type="match status" value="1"/>
</dbReference>
<dbReference type="NCBIfam" id="NF033788">
    <property type="entry name" value="HTH_metalloreg"/>
    <property type="match status" value="1"/>
</dbReference>
<accession>A0A518G7D7</accession>
<dbReference type="Gene3D" id="1.10.10.10">
    <property type="entry name" value="Winged helix-like DNA-binding domain superfamily/Winged helix DNA-binding domain"/>
    <property type="match status" value="1"/>
</dbReference>
<evidence type="ECO:0000256" key="1">
    <source>
        <dbReference type="ARBA" id="ARBA00023015"/>
    </source>
</evidence>
<dbReference type="InterPro" id="IPR036390">
    <property type="entry name" value="WH_DNA-bd_sf"/>
</dbReference>
<dbReference type="PANTHER" id="PTHR43132:SF2">
    <property type="entry name" value="ARSENICAL RESISTANCE OPERON REPRESSOR ARSR-RELATED"/>
    <property type="match status" value="1"/>
</dbReference>
<dbReference type="InterPro" id="IPR036388">
    <property type="entry name" value="WH-like_DNA-bd_sf"/>
</dbReference>
<dbReference type="AlphaFoldDB" id="A0A518G7D7"/>
<dbReference type="PROSITE" id="PS50987">
    <property type="entry name" value="HTH_ARSR_2"/>
    <property type="match status" value="1"/>
</dbReference>
<dbReference type="PRINTS" id="PR00778">
    <property type="entry name" value="HTHARSR"/>
</dbReference>
<proteinExistence type="predicted"/>
<dbReference type="CDD" id="cd00090">
    <property type="entry name" value="HTH_ARSR"/>
    <property type="match status" value="1"/>
</dbReference>
<dbReference type="InterPro" id="IPR011991">
    <property type="entry name" value="ArsR-like_HTH"/>
</dbReference>
<feature type="region of interest" description="Disordered" evidence="4">
    <location>
        <begin position="1"/>
        <end position="22"/>
    </location>
</feature>
<dbReference type="Pfam" id="PF01022">
    <property type="entry name" value="HTH_5"/>
    <property type="match status" value="1"/>
</dbReference>
<feature type="compositionally biased region" description="Polar residues" evidence="4">
    <location>
        <begin position="1"/>
        <end position="11"/>
    </location>
</feature>
<dbReference type="Proteomes" id="UP000318017">
    <property type="component" value="Chromosome"/>
</dbReference>
<dbReference type="GO" id="GO:0003700">
    <property type="term" value="F:DNA-binding transcription factor activity"/>
    <property type="evidence" value="ECO:0007669"/>
    <property type="project" value="InterPro"/>
</dbReference>